<reference evidence="1" key="2">
    <citation type="submission" date="2023-04" db="EMBL/GenBank/DDBJ databases">
        <authorList>
            <person name="Bu L."/>
            <person name="Lu L."/>
            <person name="Laidemitt M.R."/>
            <person name="Zhang S.M."/>
            <person name="Mutuku M."/>
            <person name="Mkoji G."/>
            <person name="Steinauer M."/>
            <person name="Loker E.S."/>
        </authorList>
    </citation>
    <scope>NUCLEOTIDE SEQUENCE</scope>
    <source>
        <strain evidence="1">KasaAsao</strain>
        <tissue evidence="1">Whole Snail</tissue>
    </source>
</reference>
<comment type="caution">
    <text evidence="1">The sequence shown here is derived from an EMBL/GenBank/DDBJ whole genome shotgun (WGS) entry which is preliminary data.</text>
</comment>
<evidence type="ECO:0000313" key="1">
    <source>
        <dbReference type="EMBL" id="KAK0040256.1"/>
    </source>
</evidence>
<proteinExistence type="predicted"/>
<organism evidence="1 2">
    <name type="scientific">Biomphalaria pfeifferi</name>
    <name type="common">Bloodfluke planorb</name>
    <name type="synonym">Freshwater snail</name>
    <dbReference type="NCBI Taxonomy" id="112525"/>
    <lineage>
        <taxon>Eukaryota</taxon>
        <taxon>Metazoa</taxon>
        <taxon>Spiralia</taxon>
        <taxon>Lophotrochozoa</taxon>
        <taxon>Mollusca</taxon>
        <taxon>Gastropoda</taxon>
        <taxon>Heterobranchia</taxon>
        <taxon>Euthyneura</taxon>
        <taxon>Panpulmonata</taxon>
        <taxon>Hygrophila</taxon>
        <taxon>Lymnaeoidea</taxon>
        <taxon>Planorbidae</taxon>
        <taxon>Biomphalaria</taxon>
    </lineage>
</organism>
<name>A0AAD8APV3_BIOPF</name>
<dbReference type="AlphaFoldDB" id="A0AAD8APV3"/>
<dbReference type="Proteomes" id="UP001233172">
    <property type="component" value="Unassembled WGS sequence"/>
</dbReference>
<evidence type="ECO:0000313" key="2">
    <source>
        <dbReference type="Proteomes" id="UP001233172"/>
    </source>
</evidence>
<reference evidence="1" key="1">
    <citation type="journal article" date="2023" name="PLoS Negl. Trop. Dis.">
        <title>A genome sequence for Biomphalaria pfeifferi, the major vector snail for the human-infecting parasite Schistosoma mansoni.</title>
        <authorList>
            <person name="Bu L."/>
            <person name="Lu L."/>
            <person name="Laidemitt M.R."/>
            <person name="Zhang S.M."/>
            <person name="Mutuku M."/>
            <person name="Mkoji G."/>
            <person name="Steinauer M."/>
            <person name="Loker E.S."/>
        </authorList>
    </citation>
    <scope>NUCLEOTIDE SEQUENCE</scope>
    <source>
        <tissue evidence="1">Whole Snail</tissue>
    </source>
</reference>
<gene>
    <name evidence="1" type="ORF">Bpfe_030325</name>
</gene>
<dbReference type="EMBL" id="JASAOG010000339">
    <property type="protein sequence ID" value="KAK0040256.1"/>
    <property type="molecule type" value="Genomic_DNA"/>
</dbReference>
<keyword evidence="2" id="KW-1185">Reference proteome</keyword>
<sequence>MSWSQDQRVIPVKNHVTNGTDSSETHILCTCDVYSLELSEETAGDRVHFSSSPFKLFYWTLPLERYTLRPASLQTFHSLQIQTNR</sequence>
<protein>
    <submittedName>
        <fullName evidence="1">Uncharacterized protein</fullName>
    </submittedName>
</protein>
<accession>A0AAD8APV3</accession>